<keyword evidence="6" id="KW-1185">Reference proteome</keyword>
<reference evidence="5 6" key="1">
    <citation type="submission" date="2023-11" db="EMBL/GenBank/DDBJ databases">
        <authorList>
            <person name="Xu M."/>
            <person name="Jiang T."/>
        </authorList>
    </citation>
    <scope>NUCLEOTIDE SEQUENCE [LARGE SCALE GENOMIC DNA]</scope>
    <source>
        <strain evidence="5 6">SD</strain>
    </source>
</reference>
<evidence type="ECO:0000313" key="6">
    <source>
        <dbReference type="Proteomes" id="UP001277761"/>
    </source>
</evidence>
<dbReference type="PROSITE" id="PS00166">
    <property type="entry name" value="ENOYL_COA_HYDRATASE"/>
    <property type="match status" value="1"/>
</dbReference>
<dbReference type="InterPro" id="IPR001753">
    <property type="entry name" value="Enoyl-CoA_hydra/iso"/>
</dbReference>
<dbReference type="SUPFAM" id="SSF52096">
    <property type="entry name" value="ClpP/crotonase"/>
    <property type="match status" value="1"/>
</dbReference>
<keyword evidence="2" id="KW-0443">Lipid metabolism</keyword>
<dbReference type="Proteomes" id="UP001277761">
    <property type="component" value="Unassembled WGS sequence"/>
</dbReference>
<protein>
    <submittedName>
        <fullName evidence="5">Enoyl-CoA hydratase/isomerase family protein</fullName>
    </submittedName>
</protein>
<evidence type="ECO:0000256" key="2">
    <source>
        <dbReference type="ARBA" id="ARBA00023098"/>
    </source>
</evidence>
<evidence type="ECO:0000256" key="1">
    <source>
        <dbReference type="ARBA" id="ARBA00005254"/>
    </source>
</evidence>
<comment type="similarity">
    <text evidence="1 4">Belongs to the enoyl-CoA hydratase/isomerase family.</text>
</comment>
<evidence type="ECO:0000313" key="5">
    <source>
        <dbReference type="EMBL" id="MDX8151317.1"/>
    </source>
</evidence>
<dbReference type="PANTHER" id="PTHR11941:SF169">
    <property type="entry name" value="(7AS)-7A-METHYL-1,5-DIOXO-2,3,5,6,7,7A-HEXAHYDRO-1H-INDENE-CARBOXYL-COA HYDROLASE"/>
    <property type="match status" value="1"/>
</dbReference>
<evidence type="ECO:0000256" key="4">
    <source>
        <dbReference type="RuleBase" id="RU003707"/>
    </source>
</evidence>
<evidence type="ECO:0000256" key="3">
    <source>
        <dbReference type="ARBA" id="ARBA00023239"/>
    </source>
</evidence>
<dbReference type="CDD" id="cd06558">
    <property type="entry name" value="crotonase-like"/>
    <property type="match status" value="1"/>
</dbReference>
<proteinExistence type="inferred from homology"/>
<organism evidence="5 6">
    <name type="scientific">Patulibacter brassicae</name>
    <dbReference type="NCBI Taxonomy" id="1705717"/>
    <lineage>
        <taxon>Bacteria</taxon>
        <taxon>Bacillati</taxon>
        <taxon>Actinomycetota</taxon>
        <taxon>Thermoleophilia</taxon>
        <taxon>Solirubrobacterales</taxon>
        <taxon>Patulibacteraceae</taxon>
        <taxon>Patulibacter</taxon>
    </lineage>
</organism>
<dbReference type="InterPro" id="IPR018376">
    <property type="entry name" value="Enoyl-CoA_hyd/isom_CS"/>
</dbReference>
<dbReference type="Pfam" id="PF00378">
    <property type="entry name" value="ECH_1"/>
    <property type="match status" value="1"/>
</dbReference>
<gene>
    <name evidence="5" type="ORF">SK069_06930</name>
</gene>
<name>A0ABU4VHL8_9ACTN</name>
<dbReference type="EMBL" id="JAXAVX010000002">
    <property type="protein sequence ID" value="MDX8151317.1"/>
    <property type="molecule type" value="Genomic_DNA"/>
</dbReference>
<dbReference type="InterPro" id="IPR029045">
    <property type="entry name" value="ClpP/crotonase-like_dom_sf"/>
</dbReference>
<sequence length="271" mass="28281">MTDDRGTAPSTPADDAPLRVARPADGVLELVLDRPARRNALDGGLQAAIAKALARLDGARCVLLRGEGPAFCAGYDLHDLDASSGGALAVSADTGVVPHEPVAARALDRCPVPIVAALHGPVLGGGLEVALACDLRVAADDARLGAPAALLGLVYSHEGLARMHAVLGASLARDLLLTGEALDADRAHAAGIVHRRCTGEELRAHALDLATAVAARSPTAQYANRAILRALERGGGRLTDEQRSWAVDARRMALRSPELLEGVRRFQDRVR</sequence>
<accession>A0ABU4VHL8</accession>
<dbReference type="Gene3D" id="3.90.226.10">
    <property type="entry name" value="2-enoyl-CoA Hydratase, Chain A, domain 1"/>
    <property type="match status" value="1"/>
</dbReference>
<keyword evidence="3" id="KW-0456">Lyase</keyword>
<dbReference type="PANTHER" id="PTHR11941">
    <property type="entry name" value="ENOYL-COA HYDRATASE-RELATED"/>
    <property type="match status" value="1"/>
</dbReference>
<comment type="caution">
    <text evidence="5">The sequence shown here is derived from an EMBL/GenBank/DDBJ whole genome shotgun (WGS) entry which is preliminary data.</text>
</comment>
<dbReference type="RefSeq" id="WP_319953467.1">
    <property type="nucleotide sequence ID" value="NZ_JAXAVX010000002.1"/>
</dbReference>